<proteinExistence type="predicted"/>
<protein>
    <submittedName>
        <fullName evidence="1">Os02g0165900 protein</fullName>
    </submittedName>
</protein>
<evidence type="ECO:0000313" key="1">
    <source>
        <dbReference type="EMBL" id="BAF07913.1"/>
    </source>
</evidence>
<gene>
    <name evidence="1" type="ordered locus">Os02g0165900</name>
</gene>
<dbReference type="EMBL" id="AP008208">
    <property type="protein sequence ID" value="BAF07913.1"/>
    <property type="molecule type" value="Genomic_DNA"/>
</dbReference>
<dbReference type="AlphaFoldDB" id="Q0E3M5"/>
<name>Q0E3M5_ORYSJ</name>
<reference evidence="2" key="2">
    <citation type="journal article" date="2008" name="Nucleic Acids Res.">
        <title>The rice annotation project database (RAP-DB): 2008 update.</title>
        <authorList>
            <consortium name="The rice annotation project (RAP)"/>
        </authorList>
    </citation>
    <scope>GENOME REANNOTATION</scope>
    <source>
        <strain evidence="2">cv. Nipponbare</strain>
    </source>
</reference>
<dbReference type="Proteomes" id="UP000000763">
    <property type="component" value="Chromosome 2"/>
</dbReference>
<sequence length="79" mass="8732">MVAFGRRRLHWIRSTEEKPVHPSVAAARRRKAIAIVNPRSPPCGARHRPSPSPSVVVEVVLVVSVVAKVREYVGSVQED</sequence>
<accession>Q0E3M5</accession>
<organism evidence="1 2">
    <name type="scientific">Oryza sativa subsp. japonica</name>
    <name type="common">Rice</name>
    <dbReference type="NCBI Taxonomy" id="39947"/>
    <lineage>
        <taxon>Eukaryota</taxon>
        <taxon>Viridiplantae</taxon>
        <taxon>Streptophyta</taxon>
        <taxon>Embryophyta</taxon>
        <taxon>Tracheophyta</taxon>
        <taxon>Spermatophyta</taxon>
        <taxon>Magnoliopsida</taxon>
        <taxon>Liliopsida</taxon>
        <taxon>Poales</taxon>
        <taxon>Poaceae</taxon>
        <taxon>BOP clade</taxon>
        <taxon>Oryzoideae</taxon>
        <taxon>Oryzeae</taxon>
        <taxon>Oryzinae</taxon>
        <taxon>Oryza</taxon>
        <taxon>Oryza sativa</taxon>
    </lineage>
</organism>
<dbReference type="KEGG" id="dosa:Os02g0165900"/>
<reference evidence="1 2" key="1">
    <citation type="journal article" date="2005" name="Nature">
        <title>The map-based sequence of the rice genome.</title>
        <authorList>
            <consortium name="International rice genome sequencing project (IRGSP)"/>
            <person name="Matsumoto T."/>
            <person name="Wu J."/>
            <person name="Kanamori H."/>
            <person name="Katayose Y."/>
            <person name="Fujisawa M."/>
            <person name="Namiki N."/>
            <person name="Mizuno H."/>
            <person name="Yamamoto K."/>
            <person name="Antonio B.A."/>
            <person name="Baba T."/>
            <person name="Sakata K."/>
            <person name="Nagamura Y."/>
            <person name="Aoki H."/>
            <person name="Arikawa K."/>
            <person name="Arita K."/>
            <person name="Bito T."/>
            <person name="Chiden Y."/>
            <person name="Fujitsuka N."/>
            <person name="Fukunaka R."/>
            <person name="Hamada M."/>
            <person name="Harada C."/>
            <person name="Hayashi A."/>
            <person name="Hijishita S."/>
            <person name="Honda M."/>
            <person name="Hosokawa S."/>
            <person name="Ichikawa Y."/>
            <person name="Idonuma A."/>
            <person name="Iijima M."/>
            <person name="Ikeda M."/>
            <person name="Ikeno M."/>
            <person name="Ito K."/>
            <person name="Ito S."/>
            <person name="Ito T."/>
            <person name="Ito Y."/>
            <person name="Ito Y."/>
            <person name="Iwabuchi A."/>
            <person name="Kamiya K."/>
            <person name="Karasawa W."/>
            <person name="Kurita K."/>
            <person name="Katagiri S."/>
            <person name="Kikuta A."/>
            <person name="Kobayashi H."/>
            <person name="Kobayashi N."/>
            <person name="Machita K."/>
            <person name="Maehara T."/>
            <person name="Masukawa M."/>
            <person name="Mizubayashi T."/>
            <person name="Mukai Y."/>
            <person name="Nagasaki H."/>
            <person name="Nagata Y."/>
            <person name="Naito S."/>
            <person name="Nakashima M."/>
            <person name="Nakama Y."/>
            <person name="Nakamichi Y."/>
            <person name="Nakamura M."/>
            <person name="Meguro A."/>
            <person name="Negishi M."/>
            <person name="Ohta I."/>
            <person name="Ohta T."/>
            <person name="Okamoto M."/>
            <person name="Ono N."/>
            <person name="Saji S."/>
            <person name="Sakaguchi M."/>
            <person name="Sakai K."/>
            <person name="Shibata M."/>
            <person name="Shimokawa T."/>
            <person name="Song J."/>
            <person name="Takazaki Y."/>
            <person name="Terasawa K."/>
            <person name="Tsugane M."/>
            <person name="Tsuji K."/>
            <person name="Ueda S."/>
            <person name="Waki K."/>
            <person name="Yamagata H."/>
            <person name="Yamamoto M."/>
            <person name="Yamamoto S."/>
            <person name="Yamane H."/>
            <person name="Yoshiki S."/>
            <person name="Yoshihara R."/>
            <person name="Yukawa K."/>
            <person name="Zhong H."/>
            <person name="Yano M."/>
            <person name="Yuan Q."/>
            <person name="Ouyang S."/>
            <person name="Liu J."/>
            <person name="Jones K.M."/>
            <person name="Gansberger K."/>
            <person name="Moffat K."/>
            <person name="Hill J."/>
            <person name="Bera J."/>
            <person name="Fadrosh D."/>
            <person name="Jin S."/>
            <person name="Johri S."/>
            <person name="Kim M."/>
            <person name="Overton L."/>
            <person name="Reardon M."/>
            <person name="Tsitrin T."/>
            <person name="Vuong H."/>
            <person name="Weaver B."/>
            <person name="Ciecko A."/>
            <person name="Tallon L."/>
            <person name="Jackson J."/>
            <person name="Pai G."/>
            <person name="Aken S.V."/>
            <person name="Utterback T."/>
            <person name="Reidmuller S."/>
            <person name="Feldblyum T."/>
            <person name="Hsiao J."/>
            <person name="Zismann V."/>
            <person name="Iobst S."/>
            <person name="de Vazeille A.R."/>
            <person name="Buell C.R."/>
            <person name="Ying K."/>
            <person name="Li Y."/>
            <person name="Lu T."/>
            <person name="Huang Y."/>
            <person name="Zhao Q."/>
            <person name="Feng Q."/>
            <person name="Zhang L."/>
            <person name="Zhu J."/>
            <person name="Weng Q."/>
            <person name="Mu J."/>
            <person name="Lu Y."/>
            <person name="Fan D."/>
            <person name="Liu Y."/>
            <person name="Guan J."/>
            <person name="Zhang Y."/>
            <person name="Yu S."/>
            <person name="Liu X."/>
            <person name="Zhang Y."/>
            <person name="Hong G."/>
            <person name="Han B."/>
            <person name="Choisne N."/>
            <person name="Demange N."/>
            <person name="Orjeda G."/>
            <person name="Samain S."/>
            <person name="Cattolico L."/>
            <person name="Pelletier E."/>
            <person name="Couloux A."/>
            <person name="Segurens B."/>
            <person name="Wincker P."/>
            <person name="D'Hont A."/>
            <person name="Scarpelli C."/>
            <person name="Weissenbach J."/>
            <person name="Salanoubat M."/>
            <person name="Quetier F."/>
            <person name="Yu Y."/>
            <person name="Kim H.R."/>
            <person name="Rambo T."/>
            <person name="Currie J."/>
            <person name="Collura K."/>
            <person name="Luo M."/>
            <person name="Yang T."/>
            <person name="Ammiraju J.S.S."/>
            <person name="Engler F."/>
            <person name="Soderlund C."/>
            <person name="Wing R.A."/>
            <person name="Palmer L.E."/>
            <person name="de la Bastide M."/>
            <person name="Spiegel L."/>
            <person name="Nascimento L."/>
            <person name="Zutavern T."/>
            <person name="O'Shaughnessy A."/>
            <person name="Dike S."/>
            <person name="Dedhia N."/>
            <person name="Preston R."/>
            <person name="Balija V."/>
            <person name="McCombie W.R."/>
            <person name="Chow T."/>
            <person name="Chen H."/>
            <person name="Chung M."/>
            <person name="Chen C."/>
            <person name="Shaw J."/>
            <person name="Wu H."/>
            <person name="Hsiao K."/>
            <person name="Chao Y."/>
            <person name="Chu M."/>
            <person name="Cheng C."/>
            <person name="Hour A."/>
            <person name="Lee P."/>
            <person name="Lin S."/>
            <person name="Lin Y."/>
            <person name="Liou J."/>
            <person name="Liu S."/>
            <person name="Hsing Y."/>
            <person name="Raghuvanshi S."/>
            <person name="Mohanty A."/>
            <person name="Bharti A.K."/>
            <person name="Gaur A."/>
            <person name="Gupta V."/>
            <person name="Kumar D."/>
            <person name="Ravi V."/>
            <person name="Vij S."/>
            <person name="Kapur A."/>
            <person name="Khurana P."/>
            <person name="Khurana P."/>
            <person name="Khurana J.P."/>
            <person name="Tyagi A.K."/>
            <person name="Gaikwad K."/>
            <person name="Singh A."/>
            <person name="Dalal V."/>
            <person name="Srivastava S."/>
            <person name="Dixit A."/>
            <person name="Pal A.K."/>
            <person name="Ghazi I.A."/>
            <person name="Yadav M."/>
            <person name="Pandit A."/>
            <person name="Bhargava A."/>
            <person name="Sureshbabu K."/>
            <person name="Batra K."/>
            <person name="Sharma T.R."/>
            <person name="Mohapatra T."/>
            <person name="Singh N.K."/>
            <person name="Messing J."/>
            <person name="Nelson A.B."/>
            <person name="Fuks G."/>
            <person name="Kavchok S."/>
            <person name="Keizer G."/>
            <person name="Linton E."/>
            <person name="Llaca V."/>
            <person name="Song R."/>
            <person name="Tanyolac B."/>
            <person name="Young S."/>
            <person name="Ho-Il K."/>
            <person name="Hahn J.H."/>
            <person name="Sangsakoo G."/>
            <person name="Vanavichit A."/>
            <person name="de Mattos Luiz.A.T."/>
            <person name="Zimmer P.D."/>
            <person name="Malone G."/>
            <person name="Dellagostin O."/>
            <person name="de Oliveira A.C."/>
            <person name="Bevan M."/>
            <person name="Bancroft I."/>
            <person name="Minx P."/>
            <person name="Cordum H."/>
            <person name="Wilson R."/>
            <person name="Cheng Z."/>
            <person name="Jin W."/>
            <person name="Jiang J."/>
            <person name="Leong S.A."/>
            <person name="Iwama H."/>
            <person name="Gojobori T."/>
            <person name="Itoh T."/>
            <person name="Niimura Y."/>
            <person name="Fujii Y."/>
            <person name="Habara T."/>
            <person name="Sakai H."/>
            <person name="Sato Y."/>
            <person name="Wilson G."/>
            <person name="Kumar K."/>
            <person name="McCouch S."/>
            <person name="Juretic N."/>
            <person name="Hoen D."/>
            <person name="Wright S."/>
            <person name="Bruskiewich R."/>
            <person name="Bureau T."/>
            <person name="Miyao A."/>
            <person name="Hirochika H."/>
            <person name="Nishikawa T."/>
            <person name="Kadowaki K."/>
            <person name="Sugiura M."/>
            <person name="Burr B."/>
            <person name="Sasaki T."/>
        </authorList>
    </citation>
    <scope>NUCLEOTIDE SEQUENCE [LARGE SCALE GENOMIC DNA]</scope>
    <source>
        <strain evidence="2">cv. Nipponbare</strain>
    </source>
</reference>
<evidence type="ECO:0000313" key="2">
    <source>
        <dbReference type="Proteomes" id="UP000000763"/>
    </source>
</evidence>